<dbReference type="InterPro" id="IPR016181">
    <property type="entry name" value="Acyl_CoA_acyltransferase"/>
</dbReference>
<sequence>MTHFYPDPFLHSIRSNMTEDVTPTPIIITSIDQLLGDIVENWTPRLHPLANPQYHILQGQYCRLELLNSKTNNKTIQQLYDAFKPTEKTHFTYLSYGPFKTIDEFKEFISLKELSSSDTILYSILVNDTAVGFIALASVNPEYGTIEIGHVNFSVQLLRTRSATEANYLLLHYAFDILGYRRVEWSCNALNAKSRRAALRLGFQYEGTWIKSDLSKGRSRDKSWFSIVDDEWVQLKQEFQRWLNPENFDNNGQQLIKLNAAQINPRSNKKKRITSSRI</sequence>
<dbReference type="PANTHER" id="PTHR43441">
    <property type="entry name" value="RIBOSOMAL-PROTEIN-SERINE ACETYLTRANSFERASE"/>
    <property type="match status" value="1"/>
</dbReference>
<evidence type="ECO:0000313" key="4">
    <source>
        <dbReference type="EMBL" id="CAF1072058.1"/>
    </source>
</evidence>
<dbReference type="PANTHER" id="PTHR43441:SF2">
    <property type="entry name" value="FAMILY ACETYLTRANSFERASE, PUTATIVE (AFU_ORTHOLOGUE AFUA_7G00850)-RELATED"/>
    <property type="match status" value="1"/>
</dbReference>
<evidence type="ECO:0000313" key="5">
    <source>
        <dbReference type="EMBL" id="CAF4114622.1"/>
    </source>
</evidence>
<dbReference type="InterPro" id="IPR051908">
    <property type="entry name" value="Ribosomal_N-acetyltransferase"/>
</dbReference>
<dbReference type="GO" id="GO:1990189">
    <property type="term" value="F:protein N-terminal-serine acetyltransferase activity"/>
    <property type="evidence" value="ECO:0007669"/>
    <property type="project" value="TreeGrafter"/>
</dbReference>
<dbReference type="EMBL" id="CAJNOL010000454">
    <property type="protein sequence ID" value="CAF1072058.1"/>
    <property type="molecule type" value="Genomic_DNA"/>
</dbReference>
<organism evidence="5 6">
    <name type="scientific">Rotaria sordida</name>
    <dbReference type="NCBI Taxonomy" id="392033"/>
    <lineage>
        <taxon>Eukaryota</taxon>
        <taxon>Metazoa</taxon>
        <taxon>Spiralia</taxon>
        <taxon>Gnathifera</taxon>
        <taxon>Rotifera</taxon>
        <taxon>Eurotatoria</taxon>
        <taxon>Bdelloidea</taxon>
        <taxon>Philodinida</taxon>
        <taxon>Philodinidae</taxon>
        <taxon>Rotaria</taxon>
    </lineage>
</organism>
<dbReference type="AlphaFoldDB" id="A0A819VSH2"/>
<keyword evidence="7" id="KW-1185">Reference proteome</keyword>
<feature type="domain" description="N-acetyltransferase" evidence="1">
    <location>
        <begin position="78"/>
        <end position="221"/>
    </location>
</feature>
<dbReference type="Proteomes" id="UP000663870">
    <property type="component" value="Unassembled WGS sequence"/>
</dbReference>
<evidence type="ECO:0000313" key="7">
    <source>
        <dbReference type="Proteomes" id="UP000663870"/>
    </source>
</evidence>
<reference evidence="5" key="1">
    <citation type="submission" date="2021-02" db="EMBL/GenBank/DDBJ databases">
        <authorList>
            <person name="Nowell W R."/>
        </authorList>
    </citation>
    <scope>NUCLEOTIDE SEQUENCE</scope>
</reference>
<dbReference type="EMBL" id="CAJNOH010000308">
    <property type="protein sequence ID" value="CAF0993828.1"/>
    <property type="molecule type" value="Genomic_DNA"/>
</dbReference>
<dbReference type="InterPro" id="IPR000182">
    <property type="entry name" value="GNAT_dom"/>
</dbReference>
<protein>
    <recommendedName>
        <fullName evidence="1">N-acetyltransferase domain-containing protein</fullName>
    </recommendedName>
</protein>
<dbReference type="GO" id="GO:0008999">
    <property type="term" value="F:protein-N-terminal-alanine acetyltransferase activity"/>
    <property type="evidence" value="ECO:0007669"/>
    <property type="project" value="TreeGrafter"/>
</dbReference>
<proteinExistence type="predicted"/>
<dbReference type="Pfam" id="PF13302">
    <property type="entry name" value="Acetyltransf_3"/>
    <property type="match status" value="1"/>
</dbReference>
<dbReference type="EMBL" id="CAJOBD010008516">
    <property type="protein sequence ID" value="CAF4114622.1"/>
    <property type="molecule type" value="Genomic_DNA"/>
</dbReference>
<dbReference type="EMBL" id="CAJNOT010000433">
    <property type="protein sequence ID" value="CAF0980659.1"/>
    <property type="molecule type" value="Genomic_DNA"/>
</dbReference>
<evidence type="ECO:0000313" key="3">
    <source>
        <dbReference type="EMBL" id="CAF0993828.1"/>
    </source>
</evidence>
<dbReference type="Gene3D" id="3.40.630.30">
    <property type="match status" value="1"/>
</dbReference>
<evidence type="ECO:0000313" key="2">
    <source>
        <dbReference type="EMBL" id="CAF0980659.1"/>
    </source>
</evidence>
<dbReference type="Proteomes" id="UP000663836">
    <property type="component" value="Unassembled WGS sequence"/>
</dbReference>
<name>A0A819VSH2_9BILA</name>
<comment type="caution">
    <text evidence="5">The sequence shown here is derived from an EMBL/GenBank/DDBJ whole genome shotgun (WGS) entry which is preliminary data.</text>
</comment>
<evidence type="ECO:0000313" key="6">
    <source>
        <dbReference type="Proteomes" id="UP000663836"/>
    </source>
</evidence>
<evidence type="ECO:0000259" key="1">
    <source>
        <dbReference type="PROSITE" id="PS51186"/>
    </source>
</evidence>
<dbReference type="Proteomes" id="UP000663854">
    <property type="component" value="Unassembled WGS sequence"/>
</dbReference>
<dbReference type="FunFam" id="3.40.630.30:FF:000047">
    <property type="entry name" value="Acetyltransferase, GNAT family"/>
    <property type="match status" value="1"/>
</dbReference>
<dbReference type="Proteomes" id="UP000663864">
    <property type="component" value="Unassembled WGS sequence"/>
</dbReference>
<gene>
    <name evidence="5" type="ORF">JBS370_LOCUS32356</name>
    <name evidence="4" type="ORF">JXQ802_LOCUS17737</name>
    <name evidence="3" type="ORF">PYM288_LOCUS14258</name>
    <name evidence="2" type="ORF">ZHD862_LOCUS11487</name>
</gene>
<dbReference type="SUPFAM" id="SSF55729">
    <property type="entry name" value="Acyl-CoA N-acyltransferases (Nat)"/>
    <property type="match status" value="1"/>
</dbReference>
<dbReference type="PROSITE" id="PS51186">
    <property type="entry name" value="GNAT"/>
    <property type="match status" value="1"/>
</dbReference>
<accession>A0A819VSH2</accession>